<reference evidence="11" key="2">
    <citation type="submission" date="2021-03" db="UniProtKB">
        <authorList>
            <consortium name="EnsemblPlants"/>
        </authorList>
    </citation>
    <scope>IDENTIFICATION</scope>
</reference>
<feature type="transmembrane region" description="Helical" evidence="8">
    <location>
        <begin position="42"/>
        <end position="61"/>
    </location>
</feature>
<dbReference type="PANTHER" id="PTHR32021">
    <property type="entry name" value="CASP-LIKE PROTEIN 5B3"/>
    <property type="match status" value="1"/>
</dbReference>
<evidence type="ECO:0000313" key="12">
    <source>
        <dbReference type="Proteomes" id="UP000596660"/>
    </source>
</evidence>
<evidence type="ECO:0000256" key="3">
    <source>
        <dbReference type="ARBA" id="ARBA00011489"/>
    </source>
</evidence>
<accession>A0A803M7U6</accession>
<dbReference type="EnsemblPlants" id="AUR62024972-RA">
    <property type="protein sequence ID" value="AUR62024972-RA:cds"/>
    <property type="gene ID" value="AUR62024972"/>
</dbReference>
<name>A0A803M7U6_CHEQI</name>
<dbReference type="InterPro" id="IPR045009">
    <property type="entry name" value="CASPL-5"/>
</dbReference>
<comment type="subunit">
    <text evidence="3 8">Homodimer and heterodimers.</text>
</comment>
<protein>
    <recommendedName>
        <fullName evidence="8">CASP-like protein</fullName>
    </recommendedName>
</protein>
<comment type="caution">
    <text evidence="8">Lacks conserved residue(s) required for the propagation of feature annotation.</text>
</comment>
<organism evidence="11 12">
    <name type="scientific">Chenopodium quinoa</name>
    <name type="common">Quinoa</name>
    <dbReference type="NCBI Taxonomy" id="63459"/>
    <lineage>
        <taxon>Eukaryota</taxon>
        <taxon>Viridiplantae</taxon>
        <taxon>Streptophyta</taxon>
        <taxon>Embryophyta</taxon>
        <taxon>Tracheophyta</taxon>
        <taxon>Spermatophyta</taxon>
        <taxon>Magnoliopsida</taxon>
        <taxon>eudicotyledons</taxon>
        <taxon>Gunneridae</taxon>
        <taxon>Pentapetalae</taxon>
        <taxon>Caryophyllales</taxon>
        <taxon>Chenopodiaceae</taxon>
        <taxon>Chenopodioideae</taxon>
        <taxon>Atripliceae</taxon>
        <taxon>Chenopodium</taxon>
    </lineage>
</organism>
<dbReference type="InterPro" id="IPR006702">
    <property type="entry name" value="CASP_dom"/>
</dbReference>
<dbReference type="GO" id="GO:0004523">
    <property type="term" value="F:RNA-DNA hybrid ribonuclease activity"/>
    <property type="evidence" value="ECO:0007669"/>
    <property type="project" value="InterPro"/>
</dbReference>
<dbReference type="Pfam" id="PF04535">
    <property type="entry name" value="CASP_dom"/>
    <property type="match status" value="1"/>
</dbReference>
<feature type="transmembrane region" description="Helical" evidence="8">
    <location>
        <begin position="279"/>
        <end position="299"/>
    </location>
</feature>
<feature type="domain" description="RNase H type-1" evidence="10">
    <location>
        <begin position="137"/>
        <end position="239"/>
    </location>
</feature>
<keyword evidence="5 8" id="KW-0812">Transmembrane</keyword>
<evidence type="ECO:0000256" key="6">
    <source>
        <dbReference type="ARBA" id="ARBA00022989"/>
    </source>
</evidence>
<evidence type="ECO:0000256" key="5">
    <source>
        <dbReference type="ARBA" id="ARBA00022692"/>
    </source>
</evidence>
<dbReference type="Pfam" id="PF13456">
    <property type="entry name" value="RVT_3"/>
    <property type="match status" value="1"/>
</dbReference>
<dbReference type="PANTHER" id="PTHR32021:SF16">
    <property type="entry name" value="CASP-LIKE PROTEIN 5A2"/>
    <property type="match status" value="1"/>
</dbReference>
<keyword evidence="7 8" id="KW-0472">Membrane</keyword>
<evidence type="ECO:0000256" key="4">
    <source>
        <dbReference type="ARBA" id="ARBA00022475"/>
    </source>
</evidence>
<evidence type="ECO:0000256" key="8">
    <source>
        <dbReference type="RuleBase" id="RU361233"/>
    </source>
</evidence>
<evidence type="ECO:0000259" key="9">
    <source>
        <dbReference type="Pfam" id="PF04535"/>
    </source>
</evidence>
<feature type="transmembrane region" description="Helical" evidence="8">
    <location>
        <begin position="239"/>
        <end position="259"/>
    </location>
</feature>
<feature type="domain" description="Casparian strip membrane protein" evidence="9">
    <location>
        <begin position="38"/>
        <end position="124"/>
    </location>
</feature>
<feature type="transmembrane region" description="Helical" evidence="8">
    <location>
        <begin position="110"/>
        <end position="136"/>
    </location>
</feature>
<keyword evidence="6 8" id="KW-1133">Transmembrane helix</keyword>
<evidence type="ECO:0000256" key="7">
    <source>
        <dbReference type="ARBA" id="ARBA00023136"/>
    </source>
</evidence>
<feature type="transmembrane region" description="Helical" evidence="8">
    <location>
        <begin position="148"/>
        <end position="169"/>
    </location>
</feature>
<proteinExistence type="inferred from homology"/>
<evidence type="ECO:0000256" key="2">
    <source>
        <dbReference type="ARBA" id="ARBA00007651"/>
    </source>
</evidence>
<comment type="similarity">
    <text evidence="2 8">Belongs to the Casparian strip membrane proteins (CASP) family.</text>
</comment>
<dbReference type="Proteomes" id="UP000596660">
    <property type="component" value="Unplaced"/>
</dbReference>
<keyword evidence="4 8" id="KW-1003">Cell membrane</keyword>
<evidence type="ECO:0000313" key="11">
    <source>
        <dbReference type="EnsemblPlants" id="AUR62024972-RA:cds"/>
    </source>
</evidence>
<dbReference type="Gramene" id="AUR62024972-RA">
    <property type="protein sequence ID" value="AUR62024972-RA:cds"/>
    <property type="gene ID" value="AUR62024972"/>
</dbReference>
<evidence type="ECO:0000256" key="1">
    <source>
        <dbReference type="ARBA" id="ARBA00004651"/>
    </source>
</evidence>
<evidence type="ECO:0000259" key="10">
    <source>
        <dbReference type="Pfam" id="PF13456"/>
    </source>
</evidence>
<dbReference type="GO" id="GO:0003676">
    <property type="term" value="F:nucleic acid binding"/>
    <property type="evidence" value="ECO:0007669"/>
    <property type="project" value="InterPro"/>
</dbReference>
<dbReference type="InterPro" id="IPR002156">
    <property type="entry name" value="RNaseH_domain"/>
</dbReference>
<reference evidence="11" key="1">
    <citation type="journal article" date="2017" name="Nature">
        <title>The genome of Chenopodium quinoa.</title>
        <authorList>
            <person name="Jarvis D.E."/>
            <person name="Ho Y.S."/>
            <person name="Lightfoot D.J."/>
            <person name="Schmoeckel S.M."/>
            <person name="Li B."/>
            <person name="Borm T.J.A."/>
            <person name="Ohyanagi H."/>
            <person name="Mineta K."/>
            <person name="Michell C.T."/>
            <person name="Saber N."/>
            <person name="Kharbatia N.M."/>
            <person name="Rupper R.R."/>
            <person name="Sharp A.R."/>
            <person name="Dally N."/>
            <person name="Boughton B.A."/>
            <person name="Woo Y.H."/>
            <person name="Gao G."/>
            <person name="Schijlen E.G.W.M."/>
            <person name="Guo X."/>
            <person name="Momin A.A."/>
            <person name="Negrao S."/>
            <person name="Al-Babili S."/>
            <person name="Gehring C."/>
            <person name="Roessner U."/>
            <person name="Jung C."/>
            <person name="Murphy K."/>
            <person name="Arold S.T."/>
            <person name="Gojobori T."/>
            <person name="van der Linden C.G."/>
            <person name="van Loo E.N."/>
            <person name="Jellen E.N."/>
            <person name="Maughan P.J."/>
            <person name="Tester M."/>
        </authorList>
    </citation>
    <scope>NUCLEOTIDE SEQUENCE [LARGE SCALE GENOMIC DNA]</scope>
    <source>
        <strain evidence="11">cv. PI 614886</strain>
    </source>
</reference>
<feature type="transmembrane region" description="Helical" evidence="8">
    <location>
        <begin position="73"/>
        <end position="98"/>
    </location>
</feature>
<comment type="subcellular location">
    <subcellularLocation>
        <location evidence="1 8">Cell membrane</location>
        <topology evidence="1 8">Multi-pass membrane protein</topology>
    </subcellularLocation>
</comment>
<sequence>MSHPAVHPVEAPPPLTTENAAAAAPRVRMKDLQGMAGTPGGLVLRLFQSFFAIGAFLVMSTTSDFPSVTAFRFLVAASGLQILWSLSLAMLDIYAILVKRNFRNRRAVSLFAAGDVMVGSLTTALQVKCGCCFWILFGVVIRSNNEDVLAVACIICEGYCGIVVVEVIAASSSLSTARDFHFLKADIRYGYSLLQPQLNMLKVKQQHSGFRVLMKDINSLIKNFLSFNVSYVHRELEKITSTLIFSAACASAGITVLIGNDLQSCSKNHCAQFETSTGMAFMTWFAALPSFLLNFWSLASR</sequence>
<keyword evidence="12" id="KW-1185">Reference proteome</keyword>
<dbReference type="GO" id="GO:0005886">
    <property type="term" value="C:plasma membrane"/>
    <property type="evidence" value="ECO:0007669"/>
    <property type="project" value="UniProtKB-SubCell"/>
</dbReference>
<dbReference type="AlphaFoldDB" id="A0A803M7U6"/>